<proteinExistence type="predicted"/>
<comment type="caution">
    <text evidence="1">The sequence shown here is derived from an EMBL/GenBank/DDBJ whole genome shotgun (WGS) entry which is preliminary data.</text>
</comment>
<accession>A0A506U093</accession>
<protein>
    <recommendedName>
        <fullName evidence="3">Transcriptional regulator</fullName>
    </recommendedName>
</protein>
<evidence type="ECO:0000313" key="1">
    <source>
        <dbReference type="EMBL" id="TPW26009.1"/>
    </source>
</evidence>
<evidence type="ECO:0008006" key="3">
    <source>
        <dbReference type="Google" id="ProtNLM"/>
    </source>
</evidence>
<name>A0A506U093_9HYPH</name>
<keyword evidence="2" id="KW-1185">Reference proteome</keyword>
<sequence length="64" mass="7013">MSNIRLKTALGHIDRAYALDLMRDRGMDTYDIAVKIGATEGAVYHAVSSERTKRHHAARSGEGA</sequence>
<reference evidence="1 2" key="1">
    <citation type="submission" date="2019-06" db="EMBL/GenBank/DDBJ databases">
        <authorList>
            <person name="Li M."/>
        </authorList>
    </citation>
    <scope>NUCLEOTIDE SEQUENCE [LARGE SCALE GENOMIC DNA]</scope>
    <source>
        <strain evidence="1 2">BGMRC6574</strain>
    </source>
</reference>
<dbReference type="AlphaFoldDB" id="A0A506U093"/>
<organism evidence="1 2">
    <name type="scientific">Pararhizobium mangrovi</name>
    <dbReference type="NCBI Taxonomy" id="2590452"/>
    <lineage>
        <taxon>Bacteria</taxon>
        <taxon>Pseudomonadati</taxon>
        <taxon>Pseudomonadota</taxon>
        <taxon>Alphaproteobacteria</taxon>
        <taxon>Hyphomicrobiales</taxon>
        <taxon>Rhizobiaceae</taxon>
        <taxon>Rhizobium/Agrobacterium group</taxon>
        <taxon>Pararhizobium</taxon>
    </lineage>
</organism>
<gene>
    <name evidence="1" type="ORF">FJU11_16465</name>
</gene>
<dbReference type="RefSeq" id="WP_141168177.1">
    <property type="nucleotide sequence ID" value="NZ_VHLH01000039.1"/>
</dbReference>
<dbReference type="EMBL" id="VHLH01000039">
    <property type="protein sequence ID" value="TPW26009.1"/>
    <property type="molecule type" value="Genomic_DNA"/>
</dbReference>
<evidence type="ECO:0000313" key="2">
    <source>
        <dbReference type="Proteomes" id="UP000320314"/>
    </source>
</evidence>
<dbReference type="Proteomes" id="UP000320314">
    <property type="component" value="Unassembled WGS sequence"/>
</dbReference>